<sequence length="216" mass="23633">MVNAYVGIPECEPSQLLQGAFAAPLAAGLLLMFLSVIVFVIPIKLALLFTFGNEKVLNGSCGHFSQNRSFIVFFGTAFLMEPEQQINMMFISTLPLSMSDASFLHSFCALGNFFLSLSLIQCLLSKARSNLSKIHSKILTVIAILCKTCALMCVIAELNLELALAEKEQAKQDSHLAKLRVEEMKQGIAASVAAKTRLEVAKRDNCRSSELGIVRE</sequence>
<evidence type="ECO:0000313" key="5">
    <source>
        <dbReference type="Proteomes" id="UP000886595"/>
    </source>
</evidence>
<accession>A0A8X7R543</accession>
<evidence type="ECO:0000313" key="4">
    <source>
        <dbReference type="EMBL" id="KAG2282140.1"/>
    </source>
</evidence>
<keyword evidence="5" id="KW-1185">Reference proteome</keyword>
<reference evidence="4 5" key="1">
    <citation type="submission" date="2020-02" db="EMBL/GenBank/DDBJ databases">
        <authorList>
            <person name="Ma Q."/>
            <person name="Huang Y."/>
            <person name="Song X."/>
            <person name="Pei D."/>
        </authorList>
    </citation>
    <scope>NUCLEOTIDE SEQUENCE [LARGE SCALE GENOMIC DNA]</scope>
    <source>
        <strain evidence="4">Sxm20200214</strain>
        <tissue evidence="4">Leaf</tissue>
    </source>
</reference>
<proteinExistence type="inferred from homology"/>
<keyword evidence="3" id="KW-0812">Transmembrane</keyword>
<keyword evidence="3" id="KW-0472">Membrane</keyword>
<evidence type="ECO:0000256" key="2">
    <source>
        <dbReference type="ARBA" id="ARBA00023054"/>
    </source>
</evidence>
<comment type="similarity">
    <text evidence="1">Belongs to the WEB family.</text>
</comment>
<organism evidence="4 5">
    <name type="scientific">Brassica carinata</name>
    <name type="common">Ethiopian mustard</name>
    <name type="synonym">Abyssinian cabbage</name>
    <dbReference type="NCBI Taxonomy" id="52824"/>
    <lineage>
        <taxon>Eukaryota</taxon>
        <taxon>Viridiplantae</taxon>
        <taxon>Streptophyta</taxon>
        <taxon>Embryophyta</taxon>
        <taxon>Tracheophyta</taxon>
        <taxon>Spermatophyta</taxon>
        <taxon>Magnoliopsida</taxon>
        <taxon>eudicotyledons</taxon>
        <taxon>Gunneridae</taxon>
        <taxon>Pentapetalae</taxon>
        <taxon>rosids</taxon>
        <taxon>malvids</taxon>
        <taxon>Brassicales</taxon>
        <taxon>Brassicaceae</taxon>
        <taxon>Brassiceae</taxon>
        <taxon>Brassica</taxon>
    </lineage>
</organism>
<feature type="transmembrane region" description="Helical" evidence="3">
    <location>
        <begin position="25"/>
        <end position="49"/>
    </location>
</feature>
<gene>
    <name evidence="4" type="ORF">Bca52824_053360</name>
</gene>
<dbReference type="AlphaFoldDB" id="A0A8X7R543"/>
<dbReference type="OrthoDB" id="73614at2759"/>
<dbReference type="InterPro" id="IPR008545">
    <property type="entry name" value="Web"/>
</dbReference>
<feature type="transmembrane region" description="Helical" evidence="3">
    <location>
        <begin position="103"/>
        <end position="124"/>
    </location>
</feature>
<name>A0A8X7R543_BRACI</name>
<evidence type="ECO:0000256" key="1">
    <source>
        <dbReference type="ARBA" id="ARBA00005485"/>
    </source>
</evidence>
<keyword evidence="2" id="KW-0175">Coiled coil</keyword>
<evidence type="ECO:0000256" key="3">
    <source>
        <dbReference type="SAM" id="Phobius"/>
    </source>
</evidence>
<protein>
    <submittedName>
        <fullName evidence="4">Uncharacterized protein</fullName>
    </submittedName>
</protein>
<comment type="caution">
    <text evidence="4">The sequence shown here is derived from an EMBL/GenBank/DDBJ whole genome shotgun (WGS) entry which is preliminary data.</text>
</comment>
<keyword evidence="3" id="KW-1133">Transmembrane helix</keyword>
<dbReference type="Proteomes" id="UP000886595">
    <property type="component" value="Unassembled WGS sequence"/>
</dbReference>
<dbReference type="EMBL" id="JAAMPC010000011">
    <property type="protein sequence ID" value="KAG2282140.1"/>
    <property type="molecule type" value="Genomic_DNA"/>
</dbReference>
<dbReference type="Pfam" id="PF05701">
    <property type="entry name" value="WEMBL"/>
    <property type="match status" value="1"/>
</dbReference>
<feature type="transmembrane region" description="Helical" evidence="3">
    <location>
        <begin position="136"/>
        <end position="158"/>
    </location>
</feature>